<evidence type="ECO:0000256" key="4">
    <source>
        <dbReference type="PROSITE-ProRule" id="PRU00175"/>
    </source>
</evidence>
<dbReference type="InterPro" id="IPR058746">
    <property type="entry name" value="Znf_RING-type_Topors"/>
</dbReference>
<proteinExistence type="predicted"/>
<keyword evidence="2 4" id="KW-0863">Zinc-finger</keyword>
<dbReference type="Proteomes" id="UP000244488">
    <property type="component" value="Unassembled WGS sequence"/>
</dbReference>
<feature type="compositionally biased region" description="Low complexity" evidence="5">
    <location>
        <begin position="83"/>
        <end position="95"/>
    </location>
</feature>
<dbReference type="EMBL" id="AFHV02002085">
    <property type="protein sequence ID" value="PUA87389.1"/>
    <property type="molecule type" value="Genomic_DNA"/>
</dbReference>
<dbReference type="PROSITE" id="PS50089">
    <property type="entry name" value="ZF_RING_2"/>
    <property type="match status" value="1"/>
</dbReference>
<feature type="compositionally biased region" description="Basic and acidic residues" evidence="5">
    <location>
        <begin position="187"/>
        <end position="204"/>
    </location>
</feature>
<feature type="region of interest" description="Disordered" evidence="5">
    <location>
        <begin position="727"/>
        <end position="812"/>
    </location>
</feature>
<dbReference type="PANTHER" id="PTHR45676">
    <property type="entry name" value="RING-H2 FINGER PROTEIN ATL51-RELATED"/>
    <property type="match status" value="1"/>
</dbReference>
<dbReference type="Pfam" id="PF13639">
    <property type="entry name" value="zf-RING_2"/>
    <property type="match status" value="1"/>
</dbReference>
<evidence type="ECO:0000256" key="2">
    <source>
        <dbReference type="ARBA" id="ARBA00022771"/>
    </source>
</evidence>
<feature type="compositionally biased region" description="Pro residues" evidence="5">
    <location>
        <begin position="501"/>
        <end position="514"/>
    </location>
</feature>
<feature type="compositionally biased region" description="Basic residues" evidence="5">
    <location>
        <begin position="747"/>
        <end position="758"/>
    </location>
</feature>
<keyword evidence="3" id="KW-0862">Zinc</keyword>
<feature type="compositionally biased region" description="Low complexity" evidence="5">
    <location>
        <begin position="515"/>
        <end position="580"/>
    </location>
</feature>
<reference evidence="7 8" key="1">
    <citation type="journal article" date="2016" name="Nat. Commun.">
        <title>Local admixture of amplified and diversified secreted pathogenesis determinants shapes mosaic Toxoplasma gondii genomes.</title>
        <authorList>
            <person name="Lorenzi H."/>
            <person name="Khan A."/>
            <person name="Behnke M.S."/>
            <person name="Namasivayam S."/>
            <person name="Swapna L.S."/>
            <person name="Hadjithomas M."/>
            <person name="Karamycheva S."/>
            <person name="Pinney D."/>
            <person name="Brunk B.P."/>
            <person name="Ajioka J.W."/>
            <person name="Ajzenberg D."/>
            <person name="Boothroyd J.C."/>
            <person name="Boyle J.P."/>
            <person name="Darde M.L."/>
            <person name="Diaz-Miranda M.A."/>
            <person name="Dubey J.P."/>
            <person name="Fritz H.M."/>
            <person name="Gennari S.M."/>
            <person name="Gregory B.D."/>
            <person name="Kim K."/>
            <person name="Saeij J.P."/>
            <person name="Su C."/>
            <person name="White M.W."/>
            <person name="Zhu X.Q."/>
            <person name="Howe D.K."/>
            <person name="Rosenthal B.M."/>
            <person name="Grigg M.E."/>
            <person name="Parkinson J."/>
            <person name="Liu L."/>
            <person name="Kissinger J.C."/>
            <person name="Roos D.S."/>
            <person name="Sibley L.D."/>
        </authorList>
    </citation>
    <scope>NUCLEOTIDE SEQUENCE [LARGE SCALE GENOMIC DNA]</scope>
    <source>
        <strain evidence="7 8">TgCATBr9</strain>
    </source>
</reference>
<accession>A0A2T6IPW2</accession>
<dbReference type="CDD" id="cd16574">
    <property type="entry name" value="RING-HC_Topors"/>
    <property type="match status" value="1"/>
</dbReference>
<feature type="compositionally biased region" description="Basic and acidic residues" evidence="5">
    <location>
        <begin position="156"/>
        <end position="178"/>
    </location>
</feature>
<dbReference type="PROSITE" id="PS00518">
    <property type="entry name" value="ZF_RING_1"/>
    <property type="match status" value="1"/>
</dbReference>
<dbReference type="InterPro" id="IPR001841">
    <property type="entry name" value="Znf_RING"/>
</dbReference>
<feature type="compositionally biased region" description="Basic and acidic residues" evidence="5">
    <location>
        <begin position="337"/>
        <end position="347"/>
    </location>
</feature>
<dbReference type="AlphaFoldDB" id="A0A2T6IPW2"/>
<dbReference type="GO" id="GO:0016567">
    <property type="term" value="P:protein ubiquitination"/>
    <property type="evidence" value="ECO:0007669"/>
    <property type="project" value="TreeGrafter"/>
</dbReference>
<evidence type="ECO:0000313" key="8">
    <source>
        <dbReference type="Proteomes" id="UP000244488"/>
    </source>
</evidence>
<dbReference type="Gene3D" id="3.30.40.10">
    <property type="entry name" value="Zinc/RING finger domain, C3HC4 (zinc finger)"/>
    <property type="match status" value="1"/>
</dbReference>
<name>A0A2T6IPW2_TOXGO</name>
<feature type="compositionally biased region" description="Low complexity" evidence="5">
    <location>
        <begin position="763"/>
        <end position="778"/>
    </location>
</feature>
<keyword evidence="1" id="KW-0479">Metal-binding</keyword>
<dbReference type="SUPFAM" id="SSF57850">
    <property type="entry name" value="RING/U-box"/>
    <property type="match status" value="1"/>
</dbReference>
<comment type="caution">
    <text evidence="7">The sequence shown here is derived from an EMBL/GenBank/DDBJ whole genome shotgun (WGS) entry which is preliminary data.</text>
</comment>
<feature type="region of interest" description="Disordered" evidence="5">
    <location>
        <begin position="271"/>
        <end position="291"/>
    </location>
</feature>
<feature type="compositionally biased region" description="Low complexity" evidence="5">
    <location>
        <begin position="458"/>
        <end position="474"/>
    </location>
</feature>
<evidence type="ECO:0000256" key="5">
    <source>
        <dbReference type="SAM" id="MobiDB-lite"/>
    </source>
</evidence>
<sequence>MEAPEEDLLDLLAAFDSLPENSDAERDGQRSSSASQATERGDTSHEERCAGDRGEASGADGEEREHREQREEGGREHRETGAERSSASRSTSRAELVTSRLPAGHAPAMLPSGPLEERERPQSGAGETPASALSDRSLWNDATASAHPNARGGGDLAERRGETLFRGAAERGQWETRRTGATLTQCFDREGEQRNRTEGGERVNDPFALDDGLAEFFDATLPATRVERWADFLAQRSERQREAACVAQSPLAARQTPGSPSVSLASARSNFTLSRGPPISPPLRNTRAASTSNRVASALASSLSSPIPASSAGCPASAPCSLEFSRREEGDPGEEVTQSRERNRDIHPSGAVAATAPLPGVYRHHPGETGLATTRLRHRPLSLADYFSRGQQPRRRCLGASADAEGSTEGHEESTPASSLSCSRNPLSSSSSLPSLSSSLSSSLSGSSLASLSLSSSSLPSISSLSSPSAASSSYGTEGAQGTRGRPGSLNQHRIYSPVSAFPPPISPPSPLRPPSSCSSSSSSSSASSSSSSPSSSSPSSSAPSSSSSSSPSSSSPSSSAPSSSLSSSSSSASVSAAASEEGSSRRPPSRVPPPPGAGGGAAPPKKRQTALRWAPLPGPRQLGGASFFFGQEQECPVCLAEFGAVAELASVDDCRHAFCLACISKWVRQSRSCPLCRGPTTTVSLWKARAHAKPDEREKVEGSEGKEEPLALRAFAYARRLQPDRNNVLKPVPLGTKSSRNSNHTRGVRRMQPRRAKASPVTRPTARPLRPASSSASDLREEIQLDAQNRQPDVADTHEIEVLESVETTQA</sequence>
<dbReference type="VEuPathDB" id="ToxoDB:TGBR9_244610"/>
<feature type="region of interest" description="Disordered" evidence="5">
    <location>
        <begin position="324"/>
        <end position="368"/>
    </location>
</feature>
<feature type="region of interest" description="Disordered" evidence="5">
    <location>
        <begin position="1"/>
        <end position="206"/>
    </location>
</feature>
<dbReference type="SMART" id="SM00184">
    <property type="entry name" value="RING"/>
    <property type="match status" value="1"/>
</dbReference>
<gene>
    <name evidence="7" type="ORF">TGBR9_244610</name>
</gene>
<protein>
    <submittedName>
        <fullName evidence="7">Zinc finger, C3HC4 type (RING finger) domain-containing protein</fullName>
    </submittedName>
</protein>
<dbReference type="PANTHER" id="PTHR45676:SF61">
    <property type="entry name" value="RING-TYPE DOMAIN-CONTAINING PROTEIN"/>
    <property type="match status" value="1"/>
</dbReference>
<feature type="compositionally biased region" description="Basic and acidic residues" evidence="5">
    <location>
        <begin position="39"/>
        <end position="82"/>
    </location>
</feature>
<feature type="domain" description="RING-type" evidence="6">
    <location>
        <begin position="636"/>
        <end position="678"/>
    </location>
</feature>
<organism evidence="7 8">
    <name type="scientific">Toxoplasma gondii TgCATBr9</name>
    <dbReference type="NCBI Taxonomy" id="943120"/>
    <lineage>
        <taxon>Eukaryota</taxon>
        <taxon>Sar</taxon>
        <taxon>Alveolata</taxon>
        <taxon>Apicomplexa</taxon>
        <taxon>Conoidasida</taxon>
        <taxon>Coccidia</taxon>
        <taxon>Eucoccidiorida</taxon>
        <taxon>Eimeriorina</taxon>
        <taxon>Sarcocystidae</taxon>
        <taxon>Toxoplasma</taxon>
    </lineage>
</organism>
<evidence type="ECO:0000259" key="6">
    <source>
        <dbReference type="PROSITE" id="PS50089"/>
    </source>
</evidence>
<dbReference type="InterPro" id="IPR017907">
    <property type="entry name" value="Znf_RING_CS"/>
</dbReference>
<feature type="compositionally biased region" description="Polar residues" evidence="5">
    <location>
        <begin position="737"/>
        <end position="746"/>
    </location>
</feature>
<dbReference type="GO" id="GO:0008270">
    <property type="term" value="F:zinc ion binding"/>
    <property type="evidence" value="ECO:0007669"/>
    <property type="project" value="UniProtKB-KW"/>
</dbReference>
<evidence type="ECO:0000256" key="1">
    <source>
        <dbReference type="ARBA" id="ARBA00022723"/>
    </source>
</evidence>
<evidence type="ECO:0000256" key="3">
    <source>
        <dbReference type="ARBA" id="ARBA00022833"/>
    </source>
</evidence>
<evidence type="ECO:0000313" key="7">
    <source>
        <dbReference type="EMBL" id="PUA87389.1"/>
    </source>
</evidence>
<dbReference type="InterPro" id="IPR013083">
    <property type="entry name" value="Znf_RING/FYVE/PHD"/>
</dbReference>
<feature type="region of interest" description="Disordered" evidence="5">
    <location>
        <begin position="458"/>
        <end position="609"/>
    </location>
</feature>
<feature type="compositionally biased region" description="Low complexity" evidence="5">
    <location>
        <begin position="417"/>
        <end position="440"/>
    </location>
</feature>
<feature type="region of interest" description="Disordered" evidence="5">
    <location>
        <begin position="385"/>
        <end position="440"/>
    </location>
</feature>